<dbReference type="InterPro" id="IPR012337">
    <property type="entry name" value="RNaseH-like_sf"/>
</dbReference>
<feature type="region of interest" description="Disordered" evidence="1">
    <location>
        <begin position="226"/>
        <end position="252"/>
    </location>
</feature>
<dbReference type="Pfam" id="PF25597">
    <property type="entry name" value="SH3_retrovirus"/>
    <property type="match status" value="1"/>
</dbReference>
<proteinExistence type="predicted"/>
<dbReference type="GO" id="GO:0003676">
    <property type="term" value="F:nucleic acid binding"/>
    <property type="evidence" value="ECO:0007669"/>
    <property type="project" value="InterPro"/>
</dbReference>
<dbReference type="SUPFAM" id="SSF53098">
    <property type="entry name" value="Ribonuclease H-like"/>
    <property type="match status" value="1"/>
</dbReference>
<dbReference type="GO" id="GO:0015074">
    <property type="term" value="P:DNA integration"/>
    <property type="evidence" value="ECO:0007669"/>
    <property type="project" value="InterPro"/>
</dbReference>
<dbReference type="InterPro" id="IPR036397">
    <property type="entry name" value="RNaseH_sf"/>
</dbReference>
<sequence>MDSLISNRLKLVTLFIYDNYRISDNGTQFKNYVIEEYLTSVGITHNFSAPRTPQENEVVERKNRTLVEVAKTMLNVSGLPLIFWAEAVYVACYTQNRSLVVKRFEKTYQLLHNKRPNIKFFHVFGCKCYVLNDREPLGKFDPKRDDVIFIAYAWDSAGYRVYILKTKTVVISTNVKFDDSFQVIQDKFSEELKVQAEKSPNATISQDLERLFKEWYEDDEALDRTSATISRTSDKDDRGHVTQTSTSVSDASISTVEDVLPNIPSSIPVFSEETPQLEVIRLNEPNIPPPEPI</sequence>
<dbReference type="PANTHER" id="PTHR42648">
    <property type="entry name" value="TRANSPOSASE, PUTATIVE-RELATED"/>
    <property type="match status" value="1"/>
</dbReference>
<dbReference type="InterPro" id="IPR039537">
    <property type="entry name" value="Retrotran_Ty1/copia-like"/>
</dbReference>
<evidence type="ECO:0000256" key="1">
    <source>
        <dbReference type="SAM" id="MobiDB-lite"/>
    </source>
</evidence>
<name>A0AA38SYS0_9ASTR</name>
<comment type="caution">
    <text evidence="3">The sequence shown here is derived from an EMBL/GenBank/DDBJ whole genome shotgun (WGS) entry which is preliminary data.</text>
</comment>
<keyword evidence="4" id="KW-1185">Reference proteome</keyword>
<dbReference type="Gene3D" id="3.30.420.10">
    <property type="entry name" value="Ribonuclease H-like superfamily/Ribonuclease H"/>
    <property type="match status" value="1"/>
</dbReference>
<dbReference type="EMBL" id="JARYMX010000006">
    <property type="protein sequence ID" value="KAJ9544351.1"/>
    <property type="molecule type" value="Genomic_DNA"/>
</dbReference>
<dbReference type="InterPro" id="IPR057670">
    <property type="entry name" value="SH3_retrovirus"/>
</dbReference>
<dbReference type="AlphaFoldDB" id="A0AA38SYS0"/>
<dbReference type="PANTHER" id="PTHR42648:SF32">
    <property type="entry name" value="RIBONUCLEASE H-LIKE DOMAIN, GAG-PRE-INTEGRASE DOMAIN PROTEIN-RELATED"/>
    <property type="match status" value="1"/>
</dbReference>
<evidence type="ECO:0000259" key="2">
    <source>
        <dbReference type="PROSITE" id="PS50994"/>
    </source>
</evidence>
<gene>
    <name evidence="3" type="ORF">OSB04_024058</name>
</gene>
<feature type="compositionally biased region" description="Polar residues" evidence="1">
    <location>
        <begin position="241"/>
        <end position="252"/>
    </location>
</feature>
<evidence type="ECO:0000313" key="3">
    <source>
        <dbReference type="EMBL" id="KAJ9544351.1"/>
    </source>
</evidence>
<evidence type="ECO:0000313" key="4">
    <source>
        <dbReference type="Proteomes" id="UP001172457"/>
    </source>
</evidence>
<dbReference type="PROSITE" id="PS50994">
    <property type="entry name" value="INTEGRASE"/>
    <property type="match status" value="1"/>
</dbReference>
<protein>
    <recommendedName>
        <fullName evidence="2">Integrase catalytic domain-containing protein</fullName>
    </recommendedName>
</protein>
<feature type="domain" description="Integrase catalytic" evidence="2">
    <location>
        <begin position="1"/>
        <end position="124"/>
    </location>
</feature>
<accession>A0AA38SYS0</accession>
<dbReference type="InterPro" id="IPR001584">
    <property type="entry name" value="Integrase_cat-core"/>
</dbReference>
<dbReference type="Proteomes" id="UP001172457">
    <property type="component" value="Chromosome 6"/>
</dbReference>
<reference evidence="3" key="1">
    <citation type="submission" date="2023-03" db="EMBL/GenBank/DDBJ databases">
        <title>Chromosome-scale reference genome and RAD-based genetic map of yellow starthistle (Centaurea solstitialis) reveal putative structural variation and QTLs associated with invader traits.</title>
        <authorList>
            <person name="Reatini B."/>
            <person name="Cang F.A."/>
            <person name="Jiang Q."/>
            <person name="Mckibben M.T.W."/>
            <person name="Barker M.S."/>
            <person name="Rieseberg L.H."/>
            <person name="Dlugosch K.M."/>
        </authorList>
    </citation>
    <scope>NUCLEOTIDE SEQUENCE</scope>
    <source>
        <strain evidence="3">CAN-66</strain>
        <tissue evidence="3">Leaf</tissue>
    </source>
</reference>
<organism evidence="3 4">
    <name type="scientific">Centaurea solstitialis</name>
    <name type="common">yellow star-thistle</name>
    <dbReference type="NCBI Taxonomy" id="347529"/>
    <lineage>
        <taxon>Eukaryota</taxon>
        <taxon>Viridiplantae</taxon>
        <taxon>Streptophyta</taxon>
        <taxon>Embryophyta</taxon>
        <taxon>Tracheophyta</taxon>
        <taxon>Spermatophyta</taxon>
        <taxon>Magnoliopsida</taxon>
        <taxon>eudicotyledons</taxon>
        <taxon>Gunneridae</taxon>
        <taxon>Pentapetalae</taxon>
        <taxon>asterids</taxon>
        <taxon>campanulids</taxon>
        <taxon>Asterales</taxon>
        <taxon>Asteraceae</taxon>
        <taxon>Carduoideae</taxon>
        <taxon>Cardueae</taxon>
        <taxon>Centaureinae</taxon>
        <taxon>Centaurea</taxon>
    </lineage>
</organism>